<keyword evidence="2" id="KW-1185">Reference proteome</keyword>
<dbReference type="Proteomes" id="UP000435036">
    <property type="component" value="Unassembled WGS sequence"/>
</dbReference>
<comment type="caution">
    <text evidence="1">The sequence shown here is derived from an EMBL/GenBank/DDBJ whole genome shotgun (WGS) entry which is preliminary data.</text>
</comment>
<dbReference type="RefSeq" id="WP_160367593.1">
    <property type="nucleotide sequence ID" value="NZ_WSQA01000002.1"/>
</dbReference>
<organism evidence="1 2">
    <name type="scientific">Sphingobacterium humi</name>
    <dbReference type="NCBI Taxonomy" id="1796905"/>
    <lineage>
        <taxon>Bacteria</taxon>
        <taxon>Pseudomonadati</taxon>
        <taxon>Bacteroidota</taxon>
        <taxon>Sphingobacteriia</taxon>
        <taxon>Sphingobacteriales</taxon>
        <taxon>Sphingobacteriaceae</taxon>
        <taxon>Sphingobacterium</taxon>
    </lineage>
</organism>
<dbReference type="AlphaFoldDB" id="A0A6N8KXF5"/>
<sequence length="214" mass="24987">MRRGSINKWVLWMFMGMLFPVLSKGQALTKPQYGGGKAEVVEHYATTTLDNGEVVPWFPIEEVVVTAVRTWKSEEERQRYLRLKRNVIRVLPYAIYAQRRYDQLDRDLAVANSRREEKRLINECEREIKEKITSEVKNLSISQGKILIKLIERQTGNTSYDLVKDMKGSISAFVYQGVAKIFGHNLKSTYDPQEDFEIENIIREYERVRPIANP</sequence>
<protein>
    <submittedName>
        <fullName evidence="1">DUF4294 domain-containing protein</fullName>
    </submittedName>
</protein>
<proteinExistence type="predicted"/>
<dbReference type="Pfam" id="PF14127">
    <property type="entry name" value="DUF4294"/>
    <property type="match status" value="1"/>
</dbReference>
<accession>A0A6N8KXF5</accession>
<name>A0A6N8KXF5_9SPHI</name>
<reference evidence="1 2" key="1">
    <citation type="submission" date="2019-12" db="EMBL/GenBank/DDBJ databases">
        <authorList>
            <person name="Dong K."/>
        </authorList>
    </citation>
    <scope>NUCLEOTIDE SEQUENCE [LARGE SCALE GENOMIC DNA]</scope>
    <source>
        <strain evidence="1 2">JCM 31225</strain>
    </source>
</reference>
<evidence type="ECO:0000313" key="1">
    <source>
        <dbReference type="EMBL" id="MVZ60941.1"/>
    </source>
</evidence>
<evidence type="ECO:0000313" key="2">
    <source>
        <dbReference type="Proteomes" id="UP000435036"/>
    </source>
</evidence>
<dbReference type="OrthoDB" id="1491885at2"/>
<gene>
    <name evidence="1" type="ORF">GQF63_02785</name>
</gene>
<dbReference type="InterPro" id="IPR025636">
    <property type="entry name" value="DUF4294"/>
</dbReference>
<dbReference type="EMBL" id="WSQA01000002">
    <property type="protein sequence ID" value="MVZ60941.1"/>
    <property type="molecule type" value="Genomic_DNA"/>
</dbReference>